<feature type="transmembrane region" description="Helical" evidence="4">
    <location>
        <begin position="7"/>
        <end position="24"/>
    </location>
</feature>
<evidence type="ECO:0000259" key="5">
    <source>
        <dbReference type="PROSITE" id="PS50111"/>
    </source>
</evidence>
<keyword evidence="1 3" id="KW-0807">Transducer</keyword>
<dbReference type="SUPFAM" id="SSF58104">
    <property type="entry name" value="Methyl-accepting chemotaxis protein (MCP) signaling domain"/>
    <property type="match status" value="1"/>
</dbReference>
<dbReference type="GO" id="GO:0006935">
    <property type="term" value="P:chemotaxis"/>
    <property type="evidence" value="ECO:0007669"/>
    <property type="project" value="InterPro"/>
</dbReference>
<evidence type="ECO:0000256" key="2">
    <source>
        <dbReference type="ARBA" id="ARBA00029447"/>
    </source>
</evidence>
<reference evidence="6 7" key="1">
    <citation type="submission" date="2016-11" db="EMBL/GenBank/DDBJ databases">
        <authorList>
            <person name="Jaros S."/>
            <person name="Januszkiewicz K."/>
            <person name="Wedrychowicz H."/>
        </authorList>
    </citation>
    <scope>NUCLEOTIDE SEQUENCE [LARGE SCALE GENOMIC DNA]</scope>
    <source>
        <strain evidence="6 7">DSM 13106</strain>
    </source>
</reference>
<evidence type="ECO:0000313" key="7">
    <source>
        <dbReference type="Proteomes" id="UP000184389"/>
    </source>
</evidence>
<evidence type="ECO:0000256" key="3">
    <source>
        <dbReference type="PROSITE-ProRule" id="PRU00284"/>
    </source>
</evidence>
<name>A0A1M5YSI2_9FIRM</name>
<dbReference type="STRING" id="1123281.SAMN02745180_02408"/>
<dbReference type="Proteomes" id="UP000184389">
    <property type="component" value="Unassembled WGS sequence"/>
</dbReference>
<dbReference type="PROSITE" id="PS50111">
    <property type="entry name" value="CHEMOTAXIS_TRANSDUC_2"/>
    <property type="match status" value="1"/>
</dbReference>
<dbReference type="PANTHER" id="PTHR32089">
    <property type="entry name" value="METHYL-ACCEPTING CHEMOTAXIS PROTEIN MCPB"/>
    <property type="match status" value="1"/>
</dbReference>
<evidence type="ECO:0000313" key="6">
    <source>
        <dbReference type="EMBL" id="SHI14965.1"/>
    </source>
</evidence>
<proteinExistence type="inferred from homology"/>
<keyword evidence="4" id="KW-0812">Transmembrane</keyword>
<dbReference type="GO" id="GO:0004888">
    <property type="term" value="F:transmembrane signaling receptor activity"/>
    <property type="evidence" value="ECO:0007669"/>
    <property type="project" value="InterPro"/>
</dbReference>
<dbReference type="GO" id="GO:0007165">
    <property type="term" value="P:signal transduction"/>
    <property type="evidence" value="ECO:0007669"/>
    <property type="project" value="UniProtKB-KW"/>
</dbReference>
<feature type="transmembrane region" description="Helical" evidence="4">
    <location>
        <begin position="30"/>
        <end position="48"/>
    </location>
</feature>
<dbReference type="SMART" id="SM00283">
    <property type="entry name" value="MA"/>
    <property type="match status" value="1"/>
</dbReference>
<dbReference type="InterPro" id="IPR004089">
    <property type="entry name" value="MCPsignal_dom"/>
</dbReference>
<dbReference type="PANTHER" id="PTHR32089:SF112">
    <property type="entry name" value="LYSOZYME-LIKE PROTEIN-RELATED"/>
    <property type="match status" value="1"/>
</dbReference>
<evidence type="ECO:0000256" key="1">
    <source>
        <dbReference type="ARBA" id="ARBA00023224"/>
    </source>
</evidence>
<dbReference type="Gene3D" id="1.10.287.950">
    <property type="entry name" value="Methyl-accepting chemotaxis protein"/>
    <property type="match status" value="1"/>
</dbReference>
<gene>
    <name evidence="6" type="ORF">SAMN02745180_02408</name>
</gene>
<keyword evidence="7" id="KW-1185">Reference proteome</keyword>
<comment type="similarity">
    <text evidence="2">Belongs to the methyl-accepting chemotaxis (MCP) protein family.</text>
</comment>
<organism evidence="6 7">
    <name type="scientific">Sporanaerobacter acetigenes DSM 13106</name>
    <dbReference type="NCBI Taxonomy" id="1123281"/>
    <lineage>
        <taxon>Bacteria</taxon>
        <taxon>Bacillati</taxon>
        <taxon>Bacillota</taxon>
        <taxon>Tissierellia</taxon>
        <taxon>Tissierellales</taxon>
        <taxon>Sporanaerobacteraceae</taxon>
        <taxon>Sporanaerobacter</taxon>
    </lineage>
</organism>
<keyword evidence="4" id="KW-0472">Membrane</keyword>
<dbReference type="OrthoDB" id="1706317at2"/>
<protein>
    <submittedName>
        <fullName evidence="6">Methyl-accepting chemotaxis protein</fullName>
    </submittedName>
</protein>
<dbReference type="RefSeq" id="WP_072745040.1">
    <property type="nucleotide sequence ID" value="NZ_FQXR01000015.1"/>
</dbReference>
<feature type="domain" description="Methyl-accepting transducer" evidence="5">
    <location>
        <begin position="95"/>
        <end position="331"/>
    </location>
</feature>
<keyword evidence="4" id="KW-1133">Transmembrane helix</keyword>
<evidence type="ECO:0000256" key="4">
    <source>
        <dbReference type="SAM" id="Phobius"/>
    </source>
</evidence>
<dbReference type="PRINTS" id="PR00260">
    <property type="entry name" value="CHEMTRNSDUCR"/>
</dbReference>
<dbReference type="AlphaFoldDB" id="A0A1M5YSI2"/>
<dbReference type="EMBL" id="FQXR01000015">
    <property type="protein sequence ID" value="SHI14965.1"/>
    <property type="molecule type" value="Genomic_DNA"/>
</dbReference>
<sequence length="499" mass="56598">MKKKYKLFLYLTIFIFMGIGYVINIFVKNIYLNIICIGFISLFLSYLIETINKKKEKGNINELKNYLEKDNKENIKTQIEASTEIFCLCETLDKVSEESLSSTENISSFIEIADTNALNQFNMLKETSDISNKVCSTLNDINTNINEKIKFISNSITAVQEGLESMNYIEKRINSSKGLAQNSSQQVGKLKKYSDEIVEFTDMINSISKEINMLSLNASIEAARAGEYGKGFSVVATEVGKLAKSTEEVSSKIEEVIYTLRDEINTIVSSIEEEEKYIEESCTVVENSNESLGNIVENLNIGKDSLEDIKDVSRENNEYIIDIAKNIESITEFSKEISNHMDETNSQILEQNSRASYLSQIIDKLKEDVNKMQQYVAGDIMEDKMYKEAIYIRDKIKNVDNIDDRFINSLLEERGIDAIYITDSNGVVVYTNEEQGLGLNLYEADRSLKSVGEGTNEHVVTPIKRRVEDGKMFKFLAIGDEKGGLYEIGLSLETLMNRM</sequence>
<dbReference type="Pfam" id="PF00015">
    <property type="entry name" value="MCPsignal"/>
    <property type="match status" value="1"/>
</dbReference>
<accession>A0A1M5YSI2</accession>
<dbReference type="InterPro" id="IPR004090">
    <property type="entry name" value="Chemotax_Me-accpt_rcpt"/>
</dbReference>
<dbReference type="GO" id="GO:0016020">
    <property type="term" value="C:membrane"/>
    <property type="evidence" value="ECO:0007669"/>
    <property type="project" value="InterPro"/>
</dbReference>